<dbReference type="Proteomes" id="UP000219020">
    <property type="component" value="Unassembled WGS sequence"/>
</dbReference>
<dbReference type="AlphaFoldDB" id="A0A2A5T207"/>
<reference evidence="2" key="1">
    <citation type="submission" date="2017-04" db="EMBL/GenBank/DDBJ databases">
        <title>Genome evolution of the luminous symbionts of deep sea anglerfish.</title>
        <authorList>
            <person name="Hendry T.A."/>
        </authorList>
    </citation>
    <scope>NUCLEOTIDE SEQUENCE [LARGE SCALE GENOMIC DNA]</scope>
</reference>
<evidence type="ECO:0000313" key="1">
    <source>
        <dbReference type="EMBL" id="PCS22186.1"/>
    </source>
</evidence>
<accession>A0A2A5T207</accession>
<name>A0A2A5T207_9GAMM</name>
<protein>
    <submittedName>
        <fullName evidence="1">Uncharacterized protein</fullName>
    </submittedName>
</protein>
<dbReference type="EMBL" id="NBYY01000025">
    <property type="protein sequence ID" value="PCS22186.1"/>
    <property type="molecule type" value="Genomic_DNA"/>
</dbReference>
<sequence length="50" mass="5726">MTVPSVRIVWDIAFYLQVDSEMSTAKCSKYLAKEITLSQSLFNIKPIFVI</sequence>
<gene>
    <name evidence="1" type="ORF">BTN49_2254</name>
</gene>
<comment type="caution">
    <text evidence="1">The sequence shown here is derived from an EMBL/GenBank/DDBJ whole genome shotgun (WGS) entry which is preliminary data.</text>
</comment>
<keyword evidence="2" id="KW-1185">Reference proteome</keyword>
<evidence type="ECO:0000313" key="2">
    <source>
        <dbReference type="Proteomes" id="UP000219020"/>
    </source>
</evidence>
<proteinExistence type="predicted"/>
<organism evidence="1 2">
    <name type="scientific">Candidatus Enterovibrio escicola</name>
    <dbReference type="NCBI Taxonomy" id="1927127"/>
    <lineage>
        <taxon>Bacteria</taxon>
        <taxon>Pseudomonadati</taxon>
        <taxon>Pseudomonadota</taxon>
        <taxon>Gammaproteobacteria</taxon>
        <taxon>Vibrionales</taxon>
        <taxon>Vibrionaceae</taxon>
        <taxon>Enterovibrio</taxon>
    </lineage>
</organism>